<dbReference type="HAMAP" id="MF_01396">
    <property type="entry name" value="ATP_synth_c_bact"/>
    <property type="match status" value="1"/>
</dbReference>
<dbReference type="PROSITE" id="PS00605">
    <property type="entry name" value="ATPASE_C"/>
    <property type="match status" value="1"/>
</dbReference>
<keyword evidence="9" id="KW-0446">Lipid-binding</keyword>
<dbReference type="GO" id="GO:0045259">
    <property type="term" value="C:proton-transporting ATP synthase complex"/>
    <property type="evidence" value="ECO:0007669"/>
    <property type="project" value="UniProtKB-KW"/>
</dbReference>
<keyword evidence="4" id="KW-0138">CF(0)</keyword>
<evidence type="ECO:0000256" key="5">
    <source>
        <dbReference type="ARBA" id="ARBA00022692"/>
    </source>
</evidence>
<comment type="subcellular location">
    <subcellularLocation>
        <location evidence="1">Membrane</location>
        <topology evidence="1">Multi-pass membrane protein</topology>
    </subcellularLocation>
</comment>
<keyword evidence="11" id="KW-0066">ATP synthesis</keyword>
<reference evidence="14" key="1">
    <citation type="journal article" date="2015" name="Proc. Natl. Acad. Sci. U.S.A.">
        <title>Networks of energetic and metabolic interactions define dynamics in microbial communities.</title>
        <authorList>
            <person name="Embree M."/>
            <person name="Liu J.K."/>
            <person name="Al-Bassam M.M."/>
            <person name="Zengler K."/>
        </authorList>
    </citation>
    <scope>NUCLEOTIDE SEQUENCE</scope>
</reference>
<comment type="similarity">
    <text evidence="2">Belongs to the ATPase C chain family.</text>
</comment>
<sequence length="124" mass="12683">MLHKFCKGIFTVITTIAALLVSSPFVFAAEAIPATDSNSKALFTMAAMLGAGLAMGVGAVGAALGIGSIGNAACNAVGRNPGVQGKIMMTMLVGMAMAESIAIYCLVIALVLLYANPYMRYFLG</sequence>
<dbReference type="InterPro" id="IPR002379">
    <property type="entry name" value="ATPase_proteolipid_c-like_dom"/>
</dbReference>
<keyword evidence="5 12" id="KW-0812">Transmembrane</keyword>
<dbReference type="GO" id="GO:0008289">
    <property type="term" value="F:lipid binding"/>
    <property type="evidence" value="ECO:0007669"/>
    <property type="project" value="UniProtKB-KW"/>
</dbReference>
<evidence type="ECO:0000313" key="14">
    <source>
        <dbReference type="EMBL" id="KUG21906.1"/>
    </source>
</evidence>
<keyword evidence="7 12" id="KW-1133">Transmembrane helix</keyword>
<protein>
    <submittedName>
        <fullName evidence="14">Atp synthase c chain</fullName>
        <ecNumber evidence="14">3.6.3.14</ecNumber>
    </submittedName>
</protein>
<dbReference type="InterPro" id="IPR035921">
    <property type="entry name" value="F/V-ATP_Csub_sf"/>
</dbReference>
<dbReference type="Gene3D" id="1.20.120.610">
    <property type="entry name" value="lithium bound rotor ring of v- atpase"/>
    <property type="match status" value="1"/>
</dbReference>
<dbReference type="InterPro" id="IPR020537">
    <property type="entry name" value="ATP_synth_F0_csu_DDCD_BS"/>
</dbReference>
<dbReference type="GO" id="GO:0033177">
    <property type="term" value="C:proton-transporting two-sector ATPase complex, proton-transporting domain"/>
    <property type="evidence" value="ECO:0007669"/>
    <property type="project" value="InterPro"/>
</dbReference>
<keyword evidence="8" id="KW-0406">Ion transport</keyword>
<dbReference type="GO" id="GO:0015078">
    <property type="term" value="F:proton transmembrane transporter activity"/>
    <property type="evidence" value="ECO:0007669"/>
    <property type="project" value="InterPro"/>
</dbReference>
<proteinExistence type="inferred from homology"/>
<feature type="transmembrane region" description="Helical" evidence="12">
    <location>
        <begin position="44"/>
        <end position="66"/>
    </location>
</feature>
<dbReference type="EMBL" id="LNQE01001010">
    <property type="protein sequence ID" value="KUG21906.1"/>
    <property type="molecule type" value="Genomic_DNA"/>
</dbReference>
<evidence type="ECO:0000256" key="4">
    <source>
        <dbReference type="ARBA" id="ARBA00022547"/>
    </source>
</evidence>
<dbReference type="Pfam" id="PF00137">
    <property type="entry name" value="ATP-synt_C"/>
    <property type="match status" value="1"/>
</dbReference>
<evidence type="ECO:0000259" key="13">
    <source>
        <dbReference type="Pfam" id="PF00137"/>
    </source>
</evidence>
<dbReference type="CDD" id="cd18121">
    <property type="entry name" value="ATP-synt_Fo_c"/>
    <property type="match status" value="1"/>
</dbReference>
<dbReference type="GO" id="GO:0016787">
    <property type="term" value="F:hydrolase activity"/>
    <property type="evidence" value="ECO:0007669"/>
    <property type="project" value="UniProtKB-KW"/>
</dbReference>
<dbReference type="NCBIfam" id="TIGR01260">
    <property type="entry name" value="ATP_synt_c"/>
    <property type="match status" value="1"/>
</dbReference>
<dbReference type="AlphaFoldDB" id="A0A0W8FMJ3"/>
<evidence type="ECO:0000256" key="6">
    <source>
        <dbReference type="ARBA" id="ARBA00022781"/>
    </source>
</evidence>
<evidence type="ECO:0000256" key="8">
    <source>
        <dbReference type="ARBA" id="ARBA00023065"/>
    </source>
</evidence>
<evidence type="ECO:0000256" key="12">
    <source>
        <dbReference type="SAM" id="Phobius"/>
    </source>
</evidence>
<evidence type="ECO:0000256" key="9">
    <source>
        <dbReference type="ARBA" id="ARBA00023121"/>
    </source>
</evidence>
<keyword evidence="14" id="KW-0378">Hydrolase</keyword>
<evidence type="ECO:0000256" key="10">
    <source>
        <dbReference type="ARBA" id="ARBA00023136"/>
    </source>
</evidence>
<gene>
    <name evidence="14" type="ORF">ASZ90_008331</name>
</gene>
<dbReference type="GO" id="GO:0015986">
    <property type="term" value="P:proton motive force-driven ATP synthesis"/>
    <property type="evidence" value="ECO:0007669"/>
    <property type="project" value="InterPro"/>
</dbReference>
<evidence type="ECO:0000256" key="3">
    <source>
        <dbReference type="ARBA" id="ARBA00022448"/>
    </source>
</evidence>
<evidence type="ECO:0000256" key="7">
    <source>
        <dbReference type="ARBA" id="ARBA00022989"/>
    </source>
</evidence>
<evidence type="ECO:0000256" key="1">
    <source>
        <dbReference type="ARBA" id="ARBA00004141"/>
    </source>
</evidence>
<dbReference type="EC" id="3.6.3.14" evidence="14"/>
<evidence type="ECO:0000256" key="2">
    <source>
        <dbReference type="ARBA" id="ARBA00006704"/>
    </source>
</evidence>
<keyword evidence="3" id="KW-0813">Transport</keyword>
<feature type="transmembrane region" description="Helical" evidence="12">
    <location>
        <begin position="87"/>
        <end position="115"/>
    </location>
</feature>
<dbReference type="InterPro" id="IPR000454">
    <property type="entry name" value="ATP_synth_F0_csu"/>
</dbReference>
<dbReference type="PRINTS" id="PR00124">
    <property type="entry name" value="ATPASEC"/>
</dbReference>
<accession>A0A0W8FMJ3</accession>
<comment type="caution">
    <text evidence="14">The sequence shown here is derived from an EMBL/GenBank/DDBJ whole genome shotgun (WGS) entry which is preliminary data.</text>
</comment>
<evidence type="ECO:0000256" key="11">
    <source>
        <dbReference type="ARBA" id="ARBA00023310"/>
    </source>
</evidence>
<organism evidence="14">
    <name type="scientific">hydrocarbon metagenome</name>
    <dbReference type="NCBI Taxonomy" id="938273"/>
    <lineage>
        <taxon>unclassified sequences</taxon>
        <taxon>metagenomes</taxon>
        <taxon>ecological metagenomes</taxon>
    </lineage>
</organism>
<feature type="domain" description="V-ATPase proteolipid subunit C-like" evidence="13">
    <location>
        <begin position="49"/>
        <end position="112"/>
    </location>
</feature>
<name>A0A0W8FMJ3_9ZZZZ</name>
<dbReference type="SUPFAM" id="SSF81333">
    <property type="entry name" value="F1F0 ATP synthase subunit C"/>
    <property type="match status" value="1"/>
</dbReference>
<keyword evidence="6" id="KW-0375">Hydrogen ion transport</keyword>
<dbReference type="InterPro" id="IPR005953">
    <property type="entry name" value="ATP_synth_csu_bac/chlpt"/>
</dbReference>
<keyword evidence="10 12" id="KW-0472">Membrane</keyword>